<proteinExistence type="predicted"/>
<dbReference type="EMBL" id="JAVXUP010001380">
    <property type="protein sequence ID" value="KAK3012413.1"/>
    <property type="molecule type" value="Genomic_DNA"/>
</dbReference>
<evidence type="ECO:0000256" key="3">
    <source>
        <dbReference type="ARBA" id="ARBA00022692"/>
    </source>
</evidence>
<dbReference type="InterPro" id="IPR010635">
    <property type="entry name" value="Heparan_SO4-6-sulfoTrfase"/>
</dbReference>
<keyword evidence="4 7" id="KW-1133">Transmembrane helix</keyword>
<dbReference type="PANTHER" id="PTHR12812">
    <property type="entry name" value="HEPARAN SULFATE 6-O-SULFOTRANSFERASE 3"/>
    <property type="match status" value="1"/>
</dbReference>
<feature type="transmembrane region" description="Helical" evidence="7">
    <location>
        <begin position="27"/>
        <end position="46"/>
    </location>
</feature>
<protein>
    <recommendedName>
        <fullName evidence="10">Sulfotransferase</fullName>
    </recommendedName>
</protein>
<keyword evidence="2" id="KW-0808">Transferase</keyword>
<sequence length="402" mass="45454">MTRKGSLESKPSFQAKVSSRNGDSERAFLPLFAVIFPVIFLASTSINASASKDDLEHCKSAVNRWASSSRHKDVKEDKHIMQDLLFFLHVPRTGGRTYFHCFLKKLYFSSQERPRSYDKLRFDPSRGDSQVLVHPNLTSATRMAGRLRSKTGGVSMLDVGPRKYLVPWMRKDLFSRRDARKARCTTYSKSNYSYDMEDFVMPLHQYINDPIAQDVIRNGATFQVAGLTNNSHNSESHDVRHCVLKYQNLGGYVLEVARKRLDDMLYVGLTENHRESATMFANVVGAQVIYQSVVSSKSSLLATNIKSGLFALSMRACNKQHICLRALSAANFLKFGNVQACRHVPQVVLQEITKLNSLDVELYKHAQDIFARQQSRMVQKLVGPVSAHLLLGLDIYVTPLQL</sequence>
<evidence type="ECO:0000313" key="9">
    <source>
        <dbReference type="Proteomes" id="UP001188597"/>
    </source>
</evidence>
<comment type="caution">
    <text evidence="8">The sequence shown here is derived from an EMBL/GenBank/DDBJ whole genome shotgun (WGS) entry which is preliminary data.</text>
</comment>
<gene>
    <name evidence="8" type="ORF">RJ639_012062</name>
</gene>
<dbReference type="Proteomes" id="UP001188597">
    <property type="component" value="Unassembled WGS sequence"/>
</dbReference>
<accession>A0AA88VQW8</accession>
<dbReference type="GO" id="GO:0016020">
    <property type="term" value="C:membrane"/>
    <property type="evidence" value="ECO:0007669"/>
    <property type="project" value="UniProtKB-SubCell"/>
</dbReference>
<evidence type="ECO:0000313" key="8">
    <source>
        <dbReference type="EMBL" id="KAK3012413.1"/>
    </source>
</evidence>
<keyword evidence="3 7" id="KW-0812">Transmembrane</keyword>
<dbReference type="GO" id="GO:0017095">
    <property type="term" value="F:heparan sulfate 6-sulfotransferase activity"/>
    <property type="evidence" value="ECO:0007669"/>
    <property type="project" value="TreeGrafter"/>
</dbReference>
<evidence type="ECO:0000256" key="1">
    <source>
        <dbReference type="ARBA" id="ARBA00004167"/>
    </source>
</evidence>
<keyword evidence="6" id="KW-0325">Glycoprotein</keyword>
<keyword evidence="5 7" id="KW-0472">Membrane</keyword>
<evidence type="ECO:0000256" key="7">
    <source>
        <dbReference type="SAM" id="Phobius"/>
    </source>
</evidence>
<dbReference type="PANTHER" id="PTHR12812:SF0">
    <property type="entry name" value="HEPARAN-SULFATE 6-O-SULFOTRANSFERASE"/>
    <property type="match status" value="1"/>
</dbReference>
<comment type="subcellular location">
    <subcellularLocation>
        <location evidence="1">Membrane</location>
        <topology evidence="1">Single-pass membrane protein</topology>
    </subcellularLocation>
</comment>
<keyword evidence="9" id="KW-1185">Reference proteome</keyword>
<organism evidence="8 9">
    <name type="scientific">Escallonia herrerae</name>
    <dbReference type="NCBI Taxonomy" id="1293975"/>
    <lineage>
        <taxon>Eukaryota</taxon>
        <taxon>Viridiplantae</taxon>
        <taxon>Streptophyta</taxon>
        <taxon>Embryophyta</taxon>
        <taxon>Tracheophyta</taxon>
        <taxon>Spermatophyta</taxon>
        <taxon>Magnoliopsida</taxon>
        <taxon>eudicotyledons</taxon>
        <taxon>Gunneridae</taxon>
        <taxon>Pentapetalae</taxon>
        <taxon>asterids</taxon>
        <taxon>campanulids</taxon>
        <taxon>Escalloniales</taxon>
        <taxon>Escalloniaceae</taxon>
        <taxon>Escallonia</taxon>
    </lineage>
</organism>
<evidence type="ECO:0000256" key="4">
    <source>
        <dbReference type="ARBA" id="ARBA00022989"/>
    </source>
</evidence>
<evidence type="ECO:0008006" key="10">
    <source>
        <dbReference type="Google" id="ProtNLM"/>
    </source>
</evidence>
<reference evidence="8" key="1">
    <citation type="submission" date="2022-12" db="EMBL/GenBank/DDBJ databases">
        <title>Draft genome assemblies for two species of Escallonia (Escalloniales).</title>
        <authorList>
            <person name="Chanderbali A."/>
            <person name="Dervinis C."/>
            <person name="Anghel I."/>
            <person name="Soltis D."/>
            <person name="Soltis P."/>
            <person name="Zapata F."/>
        </authorList>
    </citation>
    <scope>NUCLEOTIDE SEQUENCE</scope>
    <source>
        <strain evidence="8">UCBG64.0493</strain>
        <tissue evidence="8">Leaf</tissue>
    </source>
</reference>
<evidence type="ECO:0000256" key="5">
    <source>
        <dbReference type="ARBA" id="ARBA00023136"/>
    </source>
</evidence>
<evidence type="ECO:0000256" key="6">
    <source>
        <dbReference type="ARBA" id="ARBA00023180"/>
    </source>
</evidence>
<name>A0AA88VQW8_9ASTE</name>
<evidence type="ECO:0000256" key="2">
    <source>
        <dbReference type="ARBA" id="ARBA00022679"/>
    </source>
</evidence>
<dbReference type="AlphaFoldDB" id="A0AA88VQW8"/>